<evidence type="ECO:0000259" key="3">
    <source>
        <dbReference type="Pfam" id="PF21034"/>
    </source>
</evidence>
<dbReference type="InterPro" id="IPR022175">
    <property type="entry name" value="BCAS3_dom"/>
</dbReference>
<dbReference type="PANTHER" id="PTHR13268:SF7">
    <property type="entry name" value="AUTOPHAGY-RELATED PROTEIN 18F"/>
    <property type="match status" value="1"/>
</dbReference>
<dbReference type="SUPFAM" id="SSF50978">
    <property type="entry name" value="WD40 repeat-like"/>
    <property type="match status" value="1"/>
</dbReference>
<dbReference type="EMBL" id="JAKOGI010000982">
    <property type="protein sequence ID" value="KAJ8428677.1"/>
    <property type="molecule type" value="Genomic_DNA"/>
</dbReference>
<evidence type="ECO:0000256" key="1">
    <source>
        <dbReference type="ARBA" id="ARBA00004329"/>
    </source>
</evidence>
<feature type="domain" description="BCAS3" evidence="2">
    <location>
        <begin position="591"/>
        <end position="731"/>
    </location>
</feature>
<dbReference type="GO" id="GO:0000407">
    <property type="term" value="C:phagophore assembly site"/>
    <property type="evidence" value="ECO:0007669"/>
    <property type="project" value="UniProtKB-SubCell"/>
</dbReference>
<comment type="subcellular location">
    <subcellularLocation>
        <location evidence="1">Preautophagosomal structure</location>
    </subcellularLocation>
</comment>
<dbReference type="Pfam" id="PF21034">
    <property type="entry name" value="BCAS3_WD40"/>
    <property type="match status" value="1"/>
</dbReference>
<proteinExistence type="predicted"/>
<sequence length="755" mass="82057">MRNDGQKPQGPTGRANGLIPSSFRAISSYLRIVSSGASTVASTVRSAASSIVDRDEDARYDQVLWAGFDKLECGREVIRRVLLLGYRSGFQAWDVEEARNVHVLVSRHDGPVSFLQMLPQPLSTLASTDGFSDRRPLLVVCATGHRFQDGSDSASNGGIPKFHGPGNAYYAPSTVQFYSLTSQSYVHILKFRSVVYSVRCSRRVVAVSQAAQVHCFNAATLEMEYTILTNPVVTVGPGSGGIAGGALALGPRWLAYSGSPVQVSNEVHICAQHLTPSGTFPSAASKGTSVAQYGKESSKHLNTGYKKLSRYCSELLPNSNHLEQSRAAGQKANGTTNGVLLEVEGDNVGMVIVKDVVSKALITQFKAHKSPISTLSFDPSGILLATASVHGHNVNVFRIMPERPGGSGGSRSYMHLYRLQRGLTDAIIRDITFSDDCCWIMISSSRGTNHLFAISPSGGTANLSESNRLCVMNNPAVQCKSKPADQMLKQNPFASGPPVTLSAVSRIRNGINGWRGAMNGASVVAIGKNNSMSGVIAAAFHLYKDSDIRINTCSLKSTQHLLVFSPSGCLIQYALQVPVELDIALAVSPTYESAPGNESKLRVEAIRKWNISQKQRDQDDNFDIYGENRSLDTYRLCQDASRNRYGICPVVQCTTTGSKISTEDRNHFFVSEAELRMHGQVPLWMRSEIYFQLMTGALKLDGGNARGEIEIEKIPTCMIEARTKNLVPVFDYLVNPKSQPSRYSIQLSCCSFDGI</sequence>
<dbReference type="GO" id="GO:0006914">
    <property type="term" value="P:autophagy"/>
    <property type="evidence" value="ECO:0007669"/>
    <property type="project" value="InterPro"/>
</dbReference>
<dbReference type="GO" id="GO:0042594">
    <property type="term" value="P:response to starvation"/>
    <property type="evidence" value="ECO:0007669"/>
    <property type="project" value="TreeGrafter"/>
</dbReference>
<dbReference type="InterPro" id="IPR001680">
    <property type="entry name" value="WD40_rpt"/>
</dbReference>
<dbReference type="InterPro" id="IPR015943">
    <property type="entry name" value="WD40/YVTN_repeat-like_dom_sf"/>
</dbReference>
<gene>
    <name evidence="4" type="ORF">Cgig2_006351</name>
</gene>
<dbReference type="Gene3D" id="2.130.10.10">
    <property type="entry name" value="YVTN repeat-like/Quinoprotein amine dehydrogenase"/>
    <property type="match status" value="1"/>
</dbReference>
<evidence type="ECO:0000313" key="5">
    <source>
        <dbReference type="Proteomes" id="UP001153076"/>
    </source>
</evidence>
<dbReference type="Proteomes" id="UP001153076">
    <property type="component" value="Unassembled WGS sequence"/>
</dbReference>
<evidence type="ECO:0000259" key="2">
    <source>
        <dbReference type="Pfam" id="PF12490"/>
    </source>
</evidence>
<dbReference type="Pfam" id="PF12490">
    <property type="entry name" value="BCAS3"/>
    <property type="match status" value="1"/>
</dbReference>
<evidence type="ECO:0008006" key="6">
    <source>
        <dbReference type="Google" id="ProtNLM"/>
    </source>
</evidence>
<comment type="caution">
    <text evidence="4">The sequence shown here is derived from an EMBL/GenBank/DDBJ whole genome shotgun (WGS) entry which is preliminary data.</text>
</comment>
<name>A0A9Q1JPM0_9CARY</name>
<dbReference type="PANTHER" id="PTHR13268">
    <property type="entry name" value="BREAST CARCINOMA AMPLIFIED SEQUENCE 3"/>
    <property type="match status" value="1"/>
</dbReference>
<organism evidence="4 5">
    <name type="scientific">Carnegiea gigantea</name>
    <dbReference type="NCBI Taxonomy" id="171969"/>
    <lineage>
        <taxon>Eukaryota</taxon>
        <taxon>Viridiplantae</taxon>
        <taxon>Streptophyta</taxon>
        <taxon>Embryophyta</taxon>
        <taxon>Tracheophyta</taxon>
        <taxon>Spermatophyta</taxon>
        <taxon>Magnoliopsida</taxon>
        <taxon>eudicotyledons</taxon>
        <taxon>Gunneridae</taxon>
        <taxon>Pentapetalae</taxon>
        <taxon>Caryophyllales</taxon>
        <taxon>Cactineae</taxon>
        <taxon>Cactaceae</taxon>
        <taxon>Cactoideae</taxon>
        <taxon>Echinocereeae</taxon>
        <taxon>Carnegiea</taxon>
    </lineage>
</organism>
<protein>
    <recommendedName>
        <fullName evidence="6">BCAS3 domain-containing protein</fullName>
    </recommendedName>
</protein>
<dbReference type="OrthoDB" id="25778at2759"/>
<dbReference type="InterPro" id="IPR045142">
    <property type="entry name" value="BCAS3-like"/>
</dbReference>
<evidence type="ECO:0000313" key="4">
    <source>
        <dbReference type="EMBL" id="KAJ8428677.1"/>
    </source>
</evidence>
<reference evidence="4" key="1">
    <citation type="submission" date="2022-04" db="EMBL/GenBank/DDBJ databases">
        <title>Carnegiea gigantea Genome sequencing and assembly v2.</title>
        <authorList>
            <person name="Copetti D."/>
            <person name="Sanderson M.J."/>
            <person name="Burquez A."/>
            <person name="Wojciechowski M.F."/>
        </authorList>
    </citation>
    <scope>NUCLEOTIDE SEQUENCE</scope>
    <source>
        <strain evidence="4">SGP5-SGP5p</strain>
        <tissue evidence="4">Aerial part</tissue>
    </source>
</reference>
<dbReference type="InterPro" id="IPR036322">
    <property type="entry name" value="WD40_repeat_dom_sf"/>
</dbReference>
<accession>A0A9Q1JPM0</accession>
<dbReference type="SMART" id="SM00320">
    <property type="entry name" value="WD40"/>
    <property type="match status" value="2"/>
</dbReference>
<keyword evidence="5" id="KW-1185">Reference proteome</keyword>
<dbReference type="InterPro" id="IPR048382">
    <property type="entry name" value="BCAS3_WD40"/>
</dbReference>
<feature type="domain" description="BCAS3 WD40" evidence="3">
    <location>
        <begin position="81"/>
        <end position="465"/>
    </location>
</feature>
<dbReference type="AlphaFoldDB" id="A0A9Q1JPM0"/>